<name>A0A644XQA3_9ZZZZ</name>
<dbReference type="EMBL" id="VSSQ01002974">
    <property type="protein sequence ID" value="MPM18392.1"/>
    <property type="molecule type" value="Genomic_DNA"/>
</dbReference>
<sequence>MATSNTVTMEIYPNLTPSVEIASSPAGTVCPGTDKVFTAVPTNGGAAPAYEWFVDGVSVGTGSTLSGVYTNGQIVSCTMTSTQPCVMPAIVDANPITVSTFTVTPVSISDNGGILTSSSAFGNQWYEQTSGVIVGAIGNTFTPMTDGIYYVVVTDANGCTSTSNVIEYFVESISENVGDVLSVFPNPAKDNLNITFGKAIHDGTLRIENAIGELVLEKTINQDAGSTLNINFKPYAPGSYIITVRDAKTEVRTQIVHEK</sequence>
<dbReference type="NCBIfam" id="TIGR04183">
    <property type="entry name" value="Por_Secre_tail"/>
    <property type="match status" value="1"/>
</dbReference>
<evidence type="ECO:0000313" key="2">
    <source>
        <dbReference type="EMBL" id="MPM18392.1"/>
    </source>
</evidence>
<gene>
    <name evidence="2" type="ORF">SDC9_64801</name>
</gene>
<protein>
    <recommendedName>
        <fullName evidence="1">Secretion system C-terminal sorting domain-containing protein</fullName>
    </recommendedName>
</protein>
<proteinExistence type="predicted"/>
<comment type="caution">
    <text evidence="2">The sequence shown here is derived from an EMBL/GenBank/DDBJ whole genome shotgun (WGS) entry which is preliminary data.</text>
</comment>
<feature type="domain" description="Secretion system C-terminal sorting" evidence="1">
    <location>
        <begin position="183"/>
        <end position="255"/>
    </location>
</feature>
<dbReference type="Pfam" id="PF18962">
    <property type="entry name" value="Por_Secre_tail"/>
    <property type="match status" value="1"/>
</dbReference>
<dbReference type="InterPro" id="IPR026444">
    <property type="entry name" value="Secre_tail"/>
</dbReference>
<accession>A0A644XQA3</accession>
<evidence type="ECO:0000259" key="1">
    <source>
        <dbReference type="Pfam" id="PF18962"/>
    </source>
</evidence>
<organism evidence="2">
    <name type="scientific">bioreactor metagenome</name>
    <dbReference type="NCBI Taxonomy" id="1076179"/>
    <lineage>
        <taxon>unclassified sequences</taxon>
        <taxon>metagenomes</taxon>
        <taxon>ecological metagenomes</taxon>
    </lineage>
</organism>
<reference evidence="2" key="1">
    <citation type="submission" date="2019-08" db="EMBL/GenBank/DDBJ databases">
        <authorList>
            <person name="Kucharzyk K."/>
            <person name="Murdoch R.W."/>
            <person name="Higgins S."/>
            <person name="Loffler F."/>
        </authorList>
    </citation>
    <scope>NUCLEOTIDE SEQUENCE</scope>
</reference>
<dbReference type="AlphaFoldDB" id="A0A644XQA3"/>